<name>A0A1H9R3T6_9FIRM</name>
<keyword evidence="6" id="KW-1185">Reference proteome</keyword>
<evidence type="ECO:0000313" key="5">
    <source>
        <dbReference type="EMBL" id="SER67175.1"/>
    </source>
</evidence>
<dbReference type="SFLD" id="SFLDS00003">
    <property type="entry name" value="Haloacid_Dehalogenase"/>
    <property type="match status" value="1"/>
</dbReference>
<dbReference type="GO" id="GO:0044281">
    <property type="term" value="P:small molecule metabolic process"/>
    <property type="evidence" value="ECO:0007669"/>
    <property type="project" value="UniProtKB-ARBA"/>
</dbReference>
<organism evidence="5 6">
    <name type="scientific">Lachnobacterium bovis</name>
    <dbReference type="NCBI Taxonomy" id="140626"/>
    <lineage>
        <taxon>Bacteria</taxon>
        <taxon>Bacillati</taxon>
        <taxon>Bacillota</taxon>
        <taxon>Clostridia</taxon>
        <taxon>Lachnospirales</taxon>
        <taxon>Lachnospiraceae</taxon>
        <taxon>Lachnobacterium</taxon>
    </lineage>
</organism>
<dbReference type="Proteomes" id="UP000182471">
    <property type="component" value="Unassembled WGS sequence"/>
</dbReference>
<dbReference type="InterPro" id="IPR006439">
    <property type="entry name" value="HAD-SF_hydro_IA"/>
</dbReference>
<dbReference type="GO" id="GO:0046872">
    <property type="term" value="F:metal ion binding"/>
    <property type="evidence" value="ECO:0007669"/>
    <property type="project" value="UniProtKB-KW"/>
</dbReference>
<dbReference type="InterPro" id="IPR051400">
    <property type="entry name" value="HAD-like_hydrolase"/>
</dbReference>
<dbReference type="PANTHER" id="PTHR46470">
    <property type="entry name" value="N-ACYLNEURAMINATE-9-PHOSPHATASE"/>
    <property type="match status" value="1"/>
</dbReference>
<evidence type="ECO:0000313" key="6">
    <source>
        <dbReference type="Proteomes" id="UP000182471"/>
    </source>
</evidence>
<dbReference type="Gene3D" id="3.40.50.1000">
    <property type="entry name" value="HAD superfamily/HAD-like"/>
    <property type="match status" value="1"/>
</dbReference>
<dbReference type="NCBIfam" id="TIGR01549">
    <property type="entry name" value="HAD-SF-IA-v1"/>
    <property type="match status" value="1"/>
</dbReference>
<protein>
    <submittedName>
        <fullName evidence="5">Putative hydrolase of the HAD superfamily</fullName>
    </submittedName>
</protein>
<dbReference type="InterPro" id="IPR036412">
    <property type="entry name" value="HAD-like_sf"/>
</dbReference>
<dbReference type="PANTHER" id="PTHR46470:SF2">
    <property type="entry name" value="GLYCERALDEHYDE 3-PHOSPHATE PHOSPHATASE"/>
    <property type="match status" value="1"/>
</dbReference>
<keyword evidence="2" id="KW-0479">Metal-binding</keyword>
<accession>A0A1H9R3T6</accession>
<evidence type="ECO:0000256" key="3">
    <source>
        <dbReference type="ARBA" id="ARBA00022801"/>
    </source>
</evidence>
<dbReference type="Pfam" id="PF13419">
    <property type="entry name" value="HAD_2"/>
    <property type="match status" value="1"/>
</dbReference>
<proteinExistence type="predicted"/>
<comment type="cofactor">
    <cofactor evidence="1">
        <name>Mg(2+)</name>
        <dbReference type="ChEBI" id="CHEBI:18420"/>
    </cofactor>
</comment>
<dbReference type="AlphaFoldDB" id="A0A1H9R3T6"/>
<dbReference type="RefSeq" id="WP_022748818.1">
    <property type="nucleotide sequence ID" value="NZ_FOGW01000007.1"/>
</dbReference>
<gene>
    <name evidence="5" type="ORF">SAMN02910429_00751</name>
</gene>
<sequence>MKTIMTAKKNTNIKKFDNYLFDLYGTLIDIRTNEDSDKLWNTIRILYGYEGAIYTNEELKDMYHFFIMEEMNIIRKKNPNRKHIDVDLGKVFKKLFEYKKINKISEDKIKNLATTFRSISTENITLYDGVYELLDFLKENKKKIFLLSNAQSLFTLNELKMFGLDKYFDDIFISSDYEVSKPDEEFFMIPIKKYNLDTNKTVMIGNDYLSDMQGASKVKIHGIYIHQEISTPVDNPDKIIADCKIMSGVFKNIKLFLEE</sequence>
<dbReference type="InterPro" id="IPR023214">
    <property type="entry name" value="HAD_sf"/>
</dbReference>
<evidence type="ECO:0000256" key="2">
    <source>
        <dbReference type="ARBA" id="ARBA00022723"/>
    </source>
</evidence>
<evidence type="ECO:0000256" key="4">
    <source>
        <dbReference type="ARBA" id="ARBA00022842"/>
    </source>
</evidence>
<keyword evidence="4" id="KW-0460">Magnesium</keyword>
<evidence type="ECO:0000256" key="1">
    <source>
        <dbReference type="ARBA" id="ARBA00001946"/>
    </source>
</evidence>
<keyword evidence="3 5" id="KW-0378">Hydrolase</keyword>
<reference evidence="6" key="1">
    <citation type="submission" date="2016-10" db="EMBL/GenBank/DDBJ databases">
        <authorList>
            <person name="Varghese N."/>
            <person name="Submissions S."/>
        </authorList>
    </citation>
    <scope>NUCLEOTIDE SEQUENCE [LARGE SCALE GENOMIC DNA]</scope>
    <source>
        <strain evidence="6">S1b</strain>
    </source>
</reference>
<dbReference type="SFLD" id="SFLDG01129">
    <property type="entry name" value="C1.5:_HAD__Beta-PGM__Phosphata"/>
    <property type="match status" value="1"/>
</dbReference>
<dbReference type="OrthoDB" id="264363at2"/>
<dbReference type="SUPFAM" id="SSF56784">
    <property type="entry name" value="HAD-like"/>
    <property type="match status" value="1"/>
</dbReference>
<dbReference type="InterPro" id="IPR041492">
    <property type="entry name" value="HAD_2"/>
</dbReference>
<dbReference type="Gene3D" id="1.10.150.520">
    <property type="match status" value="1"/>
</dbReference>
<dbReference type="GO" id="GO:0016791">
    <property type="term" value="F:phosphatase activity"/>
    <property type="evidence" value="ECO:0007669"/>
    <property type="project" value="TreeGrafter"/>
</dbReference>
<dbReference type="EMBL" id="FOGW01000007">
    <property type="protein sequence ID" value="SER67175.1"/>
    <property type="molecule type" value="Genomic_DNA"/>
</dbReference>